<evidence type="ECO:0000313" key="2">
    <source>
        <dbReference type="EMBL" id="MFB2878446.1"/>
    </source>
</evidence>
<evidence type="ECO:0000259" key="1">
    <source>
        <dbReference type="PROSITE" id="PS51820"/>
    </source>
</evidence>
<keyword evidence="3" id="KW-1185">Reference proteome</keyword>
<sequence length="589" mass="62936">MSGNSSLMLLCASPLGQESDSLKTNKSSVDELTGEVLLNSNHPILEQAIQSAQNNLKGLAKDTDFNAKMNRAFDNDWNAEVFSNLVQEFAKGNFSQLPAIEILPSAAINGANGAFASVTNTIYLAKEFVEQNAGNLDAITSVLLEETGHFIDSKINDSDAAGDEGDIFARVVQGQTISAGELLGLKGEDDTATVTLNQEAIGIEQSTSTISGNSTVVNNLDSSDGYNPLRSNSFYDDYRLTGVSAGQQVQLNMSSTAFDTYLQLVNESTGQVIQFDDDSGGGTNSRLSFTTQSGINYLVRATSYSANSTGSYSLSATSQSTSTPVNSIASLSINQTQSGQLSNTDLANPTRSGMFADDYRLTGVSAGQQVQLNMSSTAFDTYLQLVNESTGQVIQFDDDSGGGTNSRLSFTTQSGINYLVRATSYSANSTGSYSLSATAGQGQTQIPTNNWRAEYFNNIDLAGTPVFVENLGDGSQGFSRNWGNGSPNSNVPSDYFSARMTTQRYLAPGLYKITTQSDDGVRVRINNQTVVDRWVDQSFATNSGYFRSNGGTLPIAVEYYERGVNAAIKCDSFSQNREIGGRLAVSSNQ</sequence>
<feature type="domain" description="PA14" evidence="1">
    <location>
        <begin position="446"/>
        <end position="589"/>
    </location>
</feature>
<dbReference type="Proteomes" id="UP001576774">
    <property type="component" value="Unassembled WGS sequence"/>
</dbReference>
<proteinExistence type="predicted"/>
<dbReference type="InterPro" id="IPR037524">
    <property type="entry name" value="PA14/GLEYA"/>
</dbReference>
<name>A0ABV4X6N3_9CYAN</name>
<protein>
    <submittedName>
        <fullName evidence="2">PA14 domain-containing protein</fullName>
    </submittedName>
</protein>
<dbReference type="PROSITE" id="PS51820">
    <property type="entry name" value="PA14"/>
    <property type="match status" value="1"/>
</dbReference>
<dbReference type="Gene3D" id="2.60.120.380">
    <property type="match status" value="2"/>
</dbReference>
<organism evidence="2 3">
    <name type="scientific">Floridaenema aerugineum BLCC-F46</name>
    <dbReference type="NCBI Taxonomy" id="3153654"/>
    <lineage>
        <taxon>Bacteria</taxon>
        <taxon>Bacillati</taxon>
        <taxon>Cyanobacteriota</taxon>
        <taxon>Cyanophyceae</taxon>
        <taxon>Oscillatoriophycideae</taxon>
        <taxon>Aerosakkonematales</taxon>
        <taxon>Aerosakkonemataceae</taxon>
        <taxon>Floridanema</taxon>
        <taxon>Floridanema aerugineum</taxon>
    </lineage>
</organism>
<dbReference type="Pfam" id="PF07691">
    <property type="entry name" value="PA14"/>
    <property type="match status" value="1"/>
</dbReference>
<dbReference type="SUPFAM" id="SSF56988">
    <property type="entry name" value="Anthrax protective antigen"/>
    <property type="match status" value="1"/>
</dbReference>
<gene>
    <name evidence="2" type="ORF">ACE1CC_16465</name>
</gene>
<dbReference type="RefSeq" id="WP_413271520.1">
    <property type="nucleotide sequence ID" value="NZ_JBHFNQ010000122.1"/>
</dbReference>
<dbReference type="EMBL" id="JBHFNQ010000122">
    <property type="protein sequence ID" value="MFB2878446.1"/>
    <property type="molecule type" value="Genomic_DNA"/>
</dbReference>
<reference evidence="2 3" key="1">
    <citation type="submission" date="2024-09" db="EMBL/GenBank/DDBJ databases">
        <title>Floridaenema gen nov. (Aerosakkonemataceae, Aerosakkonematales ord. nov., Cyanobacteria) from benthic tropical and subtropical fresh waters, with the description of four new species.</title>
        <authorList>
            <person name="Moretto J.A."/>
            <person name="Berthold D.E."/>
            <person name="Lefler F.W."/>
            <person name="Huang I.-S."/>
            <person name="Laughinghouse H. IV."/>
        </authorList>
    </citation>
    <scope>NUCLEOTIDE SEQUENCE [LARGE SCALE GENOMIC DNA]</scope>
    <source>
        <strain evidence="2 3">BLCC-F46</strain>
    </source>
</reference>
<dbReference type="Gene3D" id="3.90.182.10">
    <property type="entry name" value="Toxin - Anthrax Protective Antigen,domain 1"/>
    <property type="match status" value="1"/>
</dbReference>
<accession>A0ABV4X6N3</accession>
<comment type="caution">
    <text evidence="2">The sequence shown here is derived from an EMBL/GenBank/DDBJ whole genome shotgun (WGS) entry which is preliminary data.</text>
</comment>
<evidence type="ECO:0000313" key="3">
    <source>
        <dbReference type="Proteomes" id="UP001576774"/>
    </source>
</evidence>
<dbReference type="InterPro" id="IPR011658">
    <property type="entry name" value="PA14_dom"/>
</dbReference>